<dbReference type="Gene3D" id="2.60.40.10">
    <property type="entry name" value="Immunoglobulins"/>
    <property type="match status" value="1"/>
</dbReference>
<dbReference type="STRING" id="56780.SYN_02159"/>
<dbReference type="KEGG" id="sat:SYN_02159"/>
<evidence type="ECO:0000313" key="3">
    <source>
        <dbReference type="Proteomes" id="UP000001933"/>
    </source>
</evidence>
<name>Q2LTA3_SYNAS</name>
<organism evidence="2 3">
    <name type="scientific">Syntrophus aciditrophicus (strain SB)</name>
    <dbReference type="NCBI Taxonomy" id="56780"/>
    <lineage>
        <taxon>Bacteria</taxon>
        <taxon>Pseudomonadati</taxon>
        <taxon>Thermodesulfobacteriota</taxon>
        <taxon>Syntrophia</taxon>
        <taxon>Syntrophales</taxon>
        <taxon>Syntrophaceae</taxon>
        <taxon>Syntrophus</taxon>
    </lineage>
</organism>
<dbReference type="PROSITE" id="PS51257">
    <property type="entry name" value="PROKAR_LIPOPROTEIN"/>
    <property type="match status" value="1"/>
</dbReference>
<dbReference type="InParanoid" id="Q2LTA3"/>
<accession>Q2LTA3</accession>
<evidence type="ECO:0000313" key="2">
    <source>
        <dbReference type="EMBL" id="ABC77310.1"/>
    </source>
</evidence>
<proteinExistence type="predicted"/>
<keyword evidence="1" id="KW-0812">Transmembrane</keyword>
<gene>
    <name evidence="2" type="ORF">SYN_02159</name>
</gene>
<dbReference type="Proteomes" id="UP000001933">
    <property type="component" value="Chromosome"/>
</dbReference>
<dbReference type="InterPro" id="IPR013783">
    <property type="entry name" value="Ig-like_fold"/>
</dbReference>
<keyword evidence="3" id="KW-1185">Reference proteome</keyword>
<reference evidence="2 3" key="1">
    <citation type="journal article" date="2007" name="Proc. Natl. Acad. Sci. U.S.A.">
        <title>The genome of Syntrophus aciditrophicus: life at the thermodynamic limit of microbial growth.</title>
        <authorList>
            <person name="McInerney M.J."/>
            <person name="Rohlin L."/>
            <person name="Mouttaki H."/>
            <person name="Kim U."/>
            <person name="Krupp R.S."/>
            <person name="Rios-Hernandez L."/>
            <person name="Sieber J."/>
            <person name="Struchtemeyer C.G."/>
            <person name="Bhattacharyya A."/>
            <person name="Campbell J.W."/>
            <person name="Gunsalus R.P."/>
        </authorList>
    </citation>
    <scope>NUCLEOTIDE SEQUENCE [LARGE SCALE GENOMIC DNA]</scope>
    <source>
        <strain evidence="2 3">SB</strain>
    </source>
</reference>
<keyword evidence="1" id="KW-1133">Transmembrane helix</keyword>
<dbReference type="HOGENOM" id="CLU_1676965_0_0_7"/>
<evidence type="ECO:0000256" key="1">
    <source>
        <dbReference type="SAM" id="Phobius"/>
    </source>
</evidence>
<keyword evidence="1" id="KW-0472">Membrane</keyword>
<protein>
    <submittedName>
        <fullName evidence="2">Hypothetical membrane protein</fullName>
    </submittedName>
</protein>
<sequence>MKRFSSCLRGHDNPSGRWISVLWLMVFIPGLIMGCGKKADPMPLRLSVPQVVNDLRAERTEEGIVLQWTAAISEGSFRILRSEQYPEEEICVDCPRNYVVISELTANDPKAKNKGSGVDYSWIDTAVKKENRYAYQVIVCNASGFCGGPSNIADAVK</sequence>
<feature type="transmembrane region" description="Helical" evidence="1">
    <location>
        <begin position="18"/>
        <end position="36"/>
    </location>
</feature>
<dbReference type="AlphaFoldDB" id="Q2LTA3"/>
<dbReference type="OrthoDB" id="5430878at2"/>
<dbReference type="RefSeq" id="WP_011417332.1">
    <property type="nucleotide sequence ID" value="NC_007759.1"/>
</dbReference>
<dbReference type="EMBL" id="CP000252">
    <property type="protein sequence ID" value="ABC77310.1"/>
    <property type="molecule type" value="Genomic_DNA"/>
</dbReference>